<keyword evidence="3" id="KW-1185">Reference proteome</keyword>
<name>A0ABY3RE90_9BRAD</name>
<dbReference type="EMBL" id="CP088156">
    <property type="protein sequence ID" value="UFZ05417.1"/>
    <property type="molecule type" value="Genomic_DNA"/>
</dbReference>
<accession>A0ABY3RE90</accession>
<feature type="region of interest" description="Disordered" evidence="1">
    <location>
        <begin position="75"/>
        <end position="109"/>
    </location>
</feature>
<dbReference type="Proteomes" id="UP001431010">
    <property type="component" value="Chromosome"/>
</dbReference>
<evidence type="ECO:0000313" key="3">
    <source>
        <dbReference type="Proteomes" id="UP001431010"/>
    </source>
</evidence>
<protein>
    <submittedName>
        <fullName evidence="2">Uncharacterized protein</fullName>
    </submittedName>
</protein>
<evidence type="ECO:0000256" key="1">
    <source>
        <dbReference type="SAM" id="MobiDB-lite"/>
    </source>
</evidence>
<sequence length="109" mass="12448">MTKEPSTIMIALAWYRPEEWEDIKQICPDLHDTYEEWLASAQATIEGLGSPLKEQVVKVVLTADELRKWKRATGRKVDGKVRSQLAAKHARKTDDEGDEGEIHPPQRQP</sequence>
<gene>
    <name evidence="2" type="ORF">LQG66_03620</name>
</gene>
<dbReference type="RefSeq" id="WP_231323497.1">
    <property type="nucleotide sequence ID" value="NZ_CP088156.1"/>
</dbReference>
<evidence type="ECO:0000313" key="2">
    <source>
        <dbReference type="EMBL" id="UFZ05417.1"/>
    </source>
</evidence>
<organism evidence="2 3">
    <name type="scientific">Bradyrhizobium ontarionense</name>
    <dbReference type="NCBI Taxonomy" id="2898149"/>
    <lineage>
        <taxon>Bacteria</taxon>
        <taxon>Pseudomonadati</taxon>
        <taxon>Pseudomonadota</taxon>
        <taxon>Alphaproteobacteria</taxon>
        <taxon>Hyphomicrobiales</taxon>
        <taxon>Nitrobacteraceae</taxon>
        <taxon>Bradyrhizobium</taxon>
    </lineage>
</organism>
<feature type="compositionally biased region" description="Basic and acidic residues" evidence="1">
    <location>
        <begin position="100"/>
        <end position="109"/>
    </location>
</feature>
<proteinExistence type="predicted"/>
<reference evidence="2" key="1">
    <citation type="journal article" date="2024" name="Antonie Van Leeuwenhoek">
        <title>Bradyrhizobium ontarionense sp. nov., a novel bacterial symbiont isolated from Aeschynomene indica (Indian jointvetch), harbours photosynthesis, nitrogen fixation and nitrous oxide (N2O) reductase genes.</title>
        <authorList>
            <person name="Bromfield E.S.P."/>
            <person name="Cloutier S."/>
        </authorList>
    </citation>
    <scope>NUCLEOTIDE SEQUENCE</scope>
    <source>
        <strain evidence="2">A19</strain>
    </source>
</reference>